<protein>
    <submittedName>
        <fullName evidence="7">RNA-dependent RNA polymerase</fullName>
    </submittedName>
</protein>
<keyword evidence="4" id="KW-0547">Nucleotide-binding</keyword>
<name>A0A7L8Y8R6_9VIRU</name>
<evidence type="ECO:0000256" key="5">
    <source>
        <dbReference type="ARBA" id="ARBA00022953"/>
    </source>
</evidence>
<evidence type="ECO:0000313" key="7">
    <source>
        <dbReference type="EMBL" id="QOI17253.1"/>
    </source>
</evidence>
<feature type="domain" description="RNA-directed RNA polymerase C-terminal" evidence="6">
    <location>
        <begin position="366"/>
        <end position="563"/>
    </location>
</feature>
<dbReference type="GO" id="GO:0003723">
    <property type="term" value="F:RNA binding"/>
    <property type="evidence" value="ECO:0007669"/>
    <property type="project" value="InterPro"/>
</dbReference>
<keyword evidence="3" id="KW-0548">Nucleotidyltransferase</keyword>
<dbReference type="Gene3D" id="3.30.70.270">
    <property type="match status" value="1"/>
</dbReference>
<gene>
    <name evidence="7" type="primary">RdRp</name>
</gene>
<evidence type="ECO:0000256" key="4">
    <source>
        <dbReference type="ARBA" id="ARBA00022741"/>
    </source>
</evidence>
<dbReference type="GO" id="GO:0006351">
    <property type="term" value="P:DNA-templated transcription"/>
    <property type="evidence" value="ECO:0007669"/>
    <property type="project" value="InterPro"/>
</dbReference>
<dbReference type="InterPro" id="IPR001205">
    <property type="entry name" value="RNA-dir_pol_C"/>
</dbReference>
<dbReference type="InterPro" id="IPR043128">
    <property type="entry name" value="Rev_trsase/Diguanyl_cyclase"/>
</dbReference>
<dbReference type="Pfam" id="PF00680">
    <property type="entry name" value="RdRP_1"/>
    <property type="match status" value="1"/>
</dbReference>
<dbReference type="GO" id="GO:0003968">
    <property type="term" value="F:RNA-directed RNA polymerase activity"/>
    <property type="evidence" value="ECO:0007669"/>
    <property type="project" value="UniProtKB-KW"/>
</dbReference>
<dbReference type="SUPFAM" id="SSF56672">
    <property type="entry name" value="DNA/RNA polymerases"/>
    <property type="match status" value="1"/>
</dbReference>
<dbReference type="CDD" id="cd23167">
    <property type="entry name" value="ps-ssRNAv_RdRp-like"/>
    <property type="match status" value="1"/>
</dbReference>
<sequence>MLTISQIVTINILLRFQHRRRSGNIPKQVSHPIRNIYYEWMIRSQIPEDASLQQYNVDYSRTLLHYIDLNTNFKVSESIREIQDDFFERYTSLDEPFNLHTPHDILEIPENRIPSNGLKILPFRYHQISPGLISHHGKESLTYLDPFAPETPDSREPYSFNPEVDLTGSPPHPEIVQIIHDWFPMFEQHIQTYCRPPSYGPQAFQDFNRPTDPIPPPSPQRENDILTIIRNVFAISPYRPLHFVDALAANTPNITSASYHDKFDTKAKAYARYSSPALYANRPQSKGYHFNHMMNTFRLDAHKIKNAEITLPWKLQFFLDHPTQLFIRSQISLRDPSTPKKIRPVYSVDSRFLHLEKMLTTNLLAQMRNPQCCVLHGLETFRGAMSVIDKIAHSFTAYVSLDWSNFDQRAPQPAIKCYYTRFLPSLLIVSHGYFPSRGYENTQQPIDIFATKVFNILSFLYLWYRNMVFLSFDGYAYTRLNGGVPSGLLNTQSLDSFVNMYVLADCLLEFGFTIQETMEMIFFILGDDNIFFARMNFSRIADFMVFLEDYAKRRHGMVVSILKSVYSSLRTKISVLGYENTYGMPTRPLGKLIAQLCFPERPVPDDKSWMHAARALGLATAACGQDADFHMLCYMVYQKFKPTNKVTSAQFRKVLNYAVLESLDFKFTEYMLDVPEFPTLYEIRSKVSSYAGPFNEKDKWNRSLFKDVPPSDNLNDFVTLDTWLNTHPEHSFDSQNHMQGYDSPDFLSVDFSKLSI</sequence>
<evidence type="ECO:0000256" key="3">
    <source>
        <dbReference type="ARBA" id="ARBA00022695"/>
    </source>
</evidence>
<dbReference type="EMBL" id="MT764196">
    <property type="protein sequence ID" value="QOI17253.1"/>
    <property type="molecule type" value="Genomic_RNA"/>
</dbReference>
<dbReference type="GO" id="GO:0000166">
    <property type="term" value="F:nucleotide binding"/>
    <property type="evidence" value="ECO:0007669"/>
    <property type="project" value="UniProtKB-KW"/>
</dbReference>
<dbReference type="InterPro" id="IPR043502">
    <property type="entry name" value="DNA/RNA_pol_sf"/>
</dbReference>
<keyword evidence="2" id="KW-0808">Transferase</keyword>
<evidence type="ECO:0000259" key="6">
    <source>
        <dbReference type="Pfam" id="PF00680"/>
    </source>
</evidence>
<proteinExistence type="predicted"/>
<organism evidence="7">
    <name type="scientific">Caloscypha fulgens partitivirus 1</name>
    <dbReference type="NCBI Taxonomy" id="2778759"/>
    <lineage>
        <taxon>Viruses</taxon>
        <taxon>Riboviria</taxon>
        <taxon>Orthornavirae</taxon>
        <taxon>Pisuviricota</taxon>
        <taxon>Duplopiviricetes</taxon>
        <taxon>Durnavirales</taxon>
        <taxon>Partitiviridae</taxon>
    </lineage>
</organism>
<evidence type="ECO:0000256" key="2">
    <source>
        <dbReference type="ARBA" id="ARBA00022679"/>
    </source>
</evidence>
<reference evidence="7" key="1">
    <citation type="submission" date="2020-07" db="EMBL/GenBank/DDBJ databases">
        <title>Multiple infection by bipartite mycoviruses and a dsRNA virus related to the family Totiviridae in the ascomycetous fungus Caloscypha fulgens.</title>
        <authorList>
            <person name="Sahin E."/>
            <person name="Akata I."/>
            <person name="Keskin E."/>
        </authorList>
    </citation>
    <scope>NUCLEOTIDE SEQUENCE</scope>
    <source>
        <strain evidence="7">ANK VIR-78</strain>
    </source>
</reference>
<accession>A0A7L8Y8R6</accession>
<evidence type="ECO:0000256" key="1">
    <source>
        <dbReference type="ARBA" id="ARBA00022484"/>
    </source>
</evidence>
<keyword evidence="1 7" id="KW-0696">RNA-directed RNA polymerase</keyword>
<keyword evidence="5" id="KW-0693">Viral RNA replication</keyword>